<organism evidence="1 2">
    <name type="scientific">Cuscuta australis</name>
    <dbReference type="NCBI Taxonomy" id="267555"/>
    <lineage>
        <taxon>Eukaryota</taxon>
        <taxon>Viridiplantae</taxon>
        <taxon>Streptophyta</taxon>
        <taxon>Embryophyta</taxon>
        <taxon>Tracheophyta</taxon>
        <taxon>Spermatophyta</taxon>
        <taxon>Magnoliopsida</taxon>
        <taxon>eudicotyledons</taxon>
        <taxon>Gunneridae</taxon>
        <taxon>Pentapetalae</taxon>
        <taxon>asterids</taxon>
        <taxon>lamiids</taxon>
        <taxon>Solanales</taxon>
        <taxon>Convolvulaceae</taxon>
        <taxon>Cuscuteae</taxon>
        <taxon>Cuscuta</taxon>
        <taxon>Cuscuta subgen. Grammica</taxon>
        <taxon>Cuscuta sect. Cleistogrammica</taxon>
    </lineage>
</organism>
<proteinExistence type="predicted"/>
<evidence type="ECO:0000313" key="2">
    <source>
        <dbReference type="Proteomes" id="UP000249390"/>
    </source>
</evidence>
<dbReference type="EMBL" id="NQVE01000147">
    <property type="protein sequence ID" value="RAL44138.1"/>
    <property type="molecule type" value="Genomic_DNA"/>
</dbReference>
<evidence type="ECO:0000313" key="1">
    <source>
        <dbReference type="EMBL" id="RAL44138.1"/>
    </source>
</evidence>
<gene>
    <name evidence="1" type="ORF">DM860_016384</name>
</gene>
<dbReference type="Proteomes" id="UP000249390">
    <property type="component" value="Unassembled WGS sequence"/>
</dbReference>
<comment type="caution">
    <text evidence="1">The sequence shown here is derived from an EMBL/GenBank/DDBJ whole genome shotgun (WGS) entry which is preliminary data.</text>
</comment>
<reference evidence="1 2" key="1">
    <citation type="submission" date="2018-06" db="EMBL/GenBank/DDBJ databases">
        <title>The Genome of Cuscuta australis (Dodder) Provides Insight into the Evolution of Plant Parasitism.</title>
        <authorList>
            <person name="Liu H."/>
        </authorList>
    </citation>
    <scope>NUCLEOTIDE SEQUENCE [LARGE SCALE GENOMIC DNA]</scope>
    <source>
        <strain evidence="2">cv. Yunnan</strain>
        <tissue evidence="1">Vines</tissue>
    </source>
</reference>
<accession>A0A328DHP0</accession>
<protein>
    <submittedName>
        <fullName evidence="1">Uncharacterized protein</fullName>
    </submittedName>
</protein>
<name>A0A328DHP0_9ASTE</name>
<dbReference type="AlphaFoldDB" id="A0A328DHP0"/>
<keyword evidence="2" id="KW-1185">Reference proteome</keyword>
<sequence length="57" mass="6088">MARPSLEVAPVRKTSVTSFGMSLSITAAVSVFPCTTLTFRFGCLFTNNVPPPFSASF</sequence>